<dbReference type="Gene3D" id="3.90.550.10">
    <property type="entry name" value="Spore Coat Polysaccharide Biosynthesis Protein SpsA, Chain A"/>
    <property type="match status" value="1"/>
</dbReference>
<dbReference type="Proteomes" id="UP000064249">
    <property type="component" value="Unassembled WGS sequence"/>
</dbReference>
<dbReference type="GO" id="GO:0043814">
    <property type="term" value="F:phospholactate guanylyltransferase activity"/>
    <property type="evidence" value="ECO:0007669"/>
    <property type="project" value="InterPro"/>
</dbReference>
<keyword evidence="3" id="KW-0547">Nucleotide-binding</keyword>
<dbReference type="AlphaFoldDB" id="A0A101FW93"/>
<dbReference type="InterPro" id="IPR002835">
    <property type="entry name" value="CofC"/>
</dbReference>
<accession>A0A101FW93</accession>
<dbReference type="GO" id="GO:0005525">
    <property type="term" value="F:GTP binding"/>
    <property type="evidence" value="ECO:0007669"/>
    <property type="project" value="UniProtKB-KW"/>
</dbReference>
<keyword evidence="1 5" id="KW-0808">Transferase</keyword>
<organism evidence="5 6">
    <name type="scientific">Anaerolinea thermophila</name>
    <dbReference type="NCBI Taxonomy" id="167964"/>
    <lineage>
        <taxon>Bacteria</taxon>
        <taxon>Bacillati</taxon>
        <taxon>Chloroflexota</taxon>
        <taxon>Anaerolineae</taxon>
        <taxon>Anaerolineales</taxon>
        <taxon>Anaerolineaceae</taxon>
        <taxon>Anaerolinea</taxon>
    </lineage>
</organism>
<sequence>VPADLPYINKEEVEDFLAQEGEPPEIIISSDRHSEGTNALFINPIGILEYNFGPWSFRKHIEQAERKKIKVKIKNMESLTFDLDVPEDLEIFMNTSKINK</sequence>
<evidence type="ECO:0000256" key="2">
    <source>
        <dbReference type="ARBA" id="ARBA00022695"/>
    </source>
</evidence>
<comment type="caution">
    <text evidence="5">The sequence shown here is derived from an EMBL/GenBank/DDBJ whole genome shotgun (WGS) entry which is preliminary data.</text>
</comment>
<reference evidence="5 6" key="1">
    <citation type="journal article" date="2015" name="MBio">
        <title>Genome-Resolved Metagenomic Analysis Reveals Roles for Candidate Phyla and Other Microbial Community Members in Biogeochemical Transformations in Oil Reservoirs.</title>
        <authorList>
            <person name="Hu P."/>
            <person name="Tom L."/>
            <person name="Singh A."/>
            <person name="Thomas B.C."/>
            <person name="Baker B.J."/>
            <person name="Piceno Y.M."/>
            <person name="Andersen G.L."/>
            <person name="Banfield J.F."/>
        </authorList>
    </citation>
    <scope>NUCLEOTIDE SEQUENCE [LARGE SCALE GENOMIC DNA]</scope>
    <source>
        <strain evidence="5">46_16</strain>
    </source>
</reference>
<dbReference type="Pfam" id="PF01983">
    <property type="entry name" value="CofC"/>
    <property type="match status" value="1"/>
</dbReference>
<name>A0A101FW93_9CHLR</name>
<dbReference type="PANTHER" id="PTHR40392">
    <property type="entry name" value="2-PHOSPHO-L-LACTATE GUANYLYLTRANSFERASE"/>
    <property type="match status" value="1"/>
</dbReference>
<evidence type="ECO:0000256" key="4">
    <source>
        <dbReference type="ARBA" id="ARBA00023134"/>
    </source>
</evidence>
<evidence type="ECO:0000313" key="6">
    <source>
        <dbReference type="Proteomes" id="UP000064249"/>
    </source>
</evidence>
<dbReference type="PANTHER" id="PTHR40392:SF1">
    <property type="entry name" value="2-PHOSPHO-L-LACTATE GUANYLYLTRANSFERASE"/>
    <property type="match status" value="1"/>
</dbReference>
<dbReference type="EMBL" id="LGFU01000210">
    <property type="protein sequence ID" value="KUK45633.1"/>
    <property type="molecule type" value="Genomic_DNA"/>
</dbReference>
<evidence type="ECO:0000256" key="3">
    <source>
        <dbReference type="ARBA" id="ARBA00022741"/>
    </source>
</evidence>
<gene>
    <name evidence="5" type="ORF">XD73_1491</name>
</gene>
<keyword evidence="4" id="KW-0342">GTP-binding</keyword>
<dbReference type="SUPFAM" id="SSF53448">
    <property type="entry name" value="Nucleotide-diphospho-sugar transferases"/>
    <property type="match status" value="1"/>
</dbReference>
<feature type="non-terminal residue" evidence="5">
    <location>
        <position position="1"/>
    </location>
</feature>
<keyword evidence="2 5" id="KW-0548">Nucleotidyltransferase</keyword>
<evidence type="ECO:0000256" key="1">
    <source>
        <dbReference type="ARBA" id="ARBA00022679"/>
    </source>
</evidence>
<evidence type="ECO:0000313" key="5">
    <source>
        <dbReference type="EMBL" id="KUK45633.1"/>
    </source>
</evidence>
<dbReference type="InterPro" id="IPR029044">
    <property type="entry name" value="Nucleotide-diphossugar_trans"/>
</dbReference>
<protein>
    <submittedName>
        <fullName evidence="5">2-phospho-L-lactate guanylyltransferase</fullName>
    </submittedName>
</protein>
<proteinExistence type="predicted"/>